<accession>A0AAD1UJJ0</accession>
<feature type="region of interest" description="Disordered" evidence="1">
    <location>
        <begin position="1"/>
        <end position="59"/>
    </location>
</feature>
<reference evidence="2" key="1">
    <citation type="submission" date="2023-07" db="EMBL/GenBank/DDBJ databases">
        <authorList>
            <consortium name="AG Swart"/>
            <person name="Singh M."/>
            <person name="Singh A."/>
            <person name="Seah K."/>
            <person name="Emmerich C."/>
        </authorList>
    </citation>
    <scope>NUCLEOTIDE SEQUENCE</scope>
    <source>
        <strain evidence="2">DP1</strain>
    </source>
</reference>
<dbReference type="EMBL" id="CAMPGE010010147">
    <property type="protein sequence ID" value="CAI2369001.1"/>
    <property type="molecule type" value="Genomic_DNA"/>
</dbReference>
<dbReference type="Proteomes" id="UP001295684">
    <property type="component" value="Unassembled WGS sequence"/>
</dbReference>
<name>A0AAD1UJJ0_EUPCR</name>
<organism evidence="2 3">
    <name type="scientific">Euplotes crassus</name>
    <dbReference type="NCBI Taxonomy" id="5936"/>
    <lineage>
        <taxon>Eukaryota</taxon>
        <taxon>Sar</taxon>
        <taxon>Alveolata</taxon>
        <taxon>Ciliophora</taxon>
        <taxon>Intramacronucleata</taxon>
        <taxon>Spirotrichea</taxon>
        <taxon>Hypotrichia</taxon>
        <taxon>Euplotida</taxon>
        <taxon>Euplotidae</taxon>
        <taxon>Moneuplotes</taxon>
    </lineage>
</organism>
<keyword evidence="3" id="KW-1185">Reference proteome</keyword>
<evidence type="ECO:0000256" key="1">
    <source>
        <dbReference type="SAM" id="MobiDB-lite"/>
    </source>
</evidence>
<dbReference type="AlphaFoldDB" id="A0AAD1UJJ0"/>
<sequence length="371" mass="40826">MAYNYRYESNKENGHGTTEMTDIPNIRSKINYAKDSKADHSRSVSPSKYGTGPSGAISSSDVVTMNEKKVRDNIKFANNSGSIGPYLKFDQTTPSPKVPKVGAPATSYASNFSPGKSREPAKLSLNDSYISKRSNGNPSMGLRHMANGDAMYGRGPLNSSIDFKSPGSNKPIYAKSMNLDKTDDFRFKKNLTTNADRILGKPGAPAYSPMISNSSKFDELKRSPHGYDTDANNYKKPEMQHYRTINNVGVQENYNSNNIVKPHSPRSKHAEPAGGYNAAHLKRTMGLAPTDAINYSPSLKPGMSPTISTKKMVTNTSVPTLNDPSFHRHKNFNSYGFDTINGVQKGSTYRELNIESLKNQEEPDPTLHTHS</sequence>
<comment type="caution">
    <text evidence="2">The sequence shown here is derived from an EMBL/GenBank/DDBJ whole genome shotgun (WGS) entry which is preliminary data.</text>
</comment>
<evidence type="ECO:0000313" key="3">
    <source>
        <dbReference type="Proteomes" id="UP001295684"/>
    </source>
</evidence>
<protein>
    <submittedName>
        <fullName evidence="2">Uncharacterized protein</fullName>
    </submittedName>
</protein>
<proteinExistence type="predicted"/>
<evidence type="ECO:0000313" key="2">
    <source>
        <dbReference type="EMBL" id="CAI2369001.1"/>
    </source>
</evidence>
<gene>
    <name evidence="2" type="ORF">ECRASSUSDP1_LOCUS10298</name>
</gene>
<feature type="compositionally biased region" description="Basic and acidic residues" evidence="1">
    <location>
        <begin position="32"/>
        <end position="42"/>
    </location>
</feature>